<proteinExistence type="predicted"/>
<dbReference type="AlphaFoldDB" id="A0A0B6ZCE7"/>
<gene>
    <name evidence="1" type="primary">ORF55383</name>
</gene>
<accession>A0A0B6ZCE7</accession>
<organism evidence="1">
    <name type="scientific">Arion vulgaris</name>
    <dbReference type="NCBI Taxonomy" id="1028688"/>
    <lineage>
        <taxon>Eukaryota</taxon>
        <taxon>Metazoa</taxon>
        <taxon>Spiralia</taxon>
        <taxon>Lophotrochozoa</taxon>
        <taxon>Mollusca</taxon>
        <taxon>Gastropoda</taxon>
        <taxon>Heterobranchia</taxon>
        <taxon>Euthyneura</taxon>
        <taxon>Panpulmonata</taxon>
        <taxon>Eupulmonata</taxon>
        <taxon>Stylommatophora</taxon>
        <taxon>Helicina</taxon>
        <taxon>Arionoidea</taxon>
        <taxon>Arionidae</taxon>
        <taxon>Arion</taxon>
    </lineage>
</organism>
<sequence>TSDSGDTMTTHASLMDSYSYPTYFAQSAMPGMIPAYKRIAVGDISKGGIPIYQTNQLMSPLQPSLMQLQQPQSYIPMSFAGHHPSVPRY</sequence>
<protein>
    <submittedName>
        <fullName evidence="1">Uncharacterized protein</fullName>
    </submittedName>
</protein>
<feature type="non-terminal residue" evidence="1">
    <location>
        <position position="1"/>
    </location>
</feature>
<reference evidence="1" key="1">
    <citation type="submission" date="2014-12" db="EMBL/GenBank/DDBJ databases">
        <title>Insight into the proteome of Arion vulgaris.</title>
        <authorList>
            <person name="Aradska J."/>
            <person name="Bulat T."/>
            <person name="Smidak R."/>
            <person name="Sarate P."/>
            <person name="Gangsoo J."/>
            <person name="Sialana F."/>
            <person name="Bilban M."/>
            <person name="Lubec G."/>
        </authorList>
    </citation>
    <scope>NUCLEOTIDE SEQUENCE</scope>
    <source>
        <tissue evidence="1">Skin</tissue>
    </source>
</reference>
<evidence type="ECO:0000313" key="1">
    <source>
        <dbReference type="EMBL" id="CEK65536.1"/>
    </source>
</evidence>
<dbReference type="EMBL" id="HACG01018671">
    <property type="protein sequence ID" value="CEK65536.1"/>
    <property type="molecule type" value="Transcribed_RNA"/>
</dbReference>
<name>A0A0B6ZCE7_9EUPU</name>